<proteinExistence type="predicted"/>
<reference evidence="1" key="1">
    <citation type="submission" date="2014-07" db="EMBL/GenBank/DDBJ databases">
        <authorList>
            <person name="Martin A.A"/>
            <person name="De Silva N."/>
        </authorList>
    </citation>
    <scope>NUCLEOTIDE SEQUENCE</scope>
</reference>
<organism evidence="1 2">
    <name type="scientific">Strongyloides venezuelensis</name>
    <name type="common">Threadworm</name>
    <dbReference type="NCBI Taxonomy" id="75913"/>
    <lineage>
        <taxon>Eukaryota</taxon>
        <taxon>Metazoa</taxon>
        <taxon>Ecdysozoa</taxon>
        <taxon>Nematoda</taxon>
        <taxon>Chromadorea</taxon>
        <taxon>Rhabditida</taxon>
        <taxon>Tylenchina</taxon>
        <taxon>Panagrolaimomorpha</taxon>
        <taxon>Strongyloidoidea</taxon>
        <taxon>Strongyloididae</taxon>
        <taxon>Strongyloides</taxon>
    </lineage>
</organism>
<sequence>MDSNVLIKDICKVVLDKYGLGRLHHESEAFIDAQGSQFINSVTFFIDHQLNVDKIFYLLGSFFTIVNHAHE</sequence>
<reference evidence="2" key="2">
    <citation type="submission" date="2015-08" db="UniProtKB">
        <authorList>
            <consortium name="WormBaseParasite"/>
        </authorList>
    </citation>
    <scope>IDENTIFICATION</scope>
</reference>
<dbReference type="Proteomes" id="UP000035680">
    <property type="component" value="Unassembled WGS sequence"/>
</dbReference>
<keyword evidence="1" id="KW-1185">Reference proteome</keyword>
<protein>
    <submittedName>
        <fullName evidence="2">Lysine decarboxylase</fullName>
    </submittedName>
</protein>
<name>A0A0K0FIK6_STRVS</name>
<accession>A0A0K0FIK6</accession>
<dbReference type="WBParaSite" id="SVE_0872600.1">
    <property type="protein sequence ID" value="SVE_0872600.1"/>
    <property type="gene ID" value="SVE_0872600"/>
</dbReference>
<evidence type="ECO:0000313" key="2">
    <source>
        <dbReference type="WBParaSite" id="SVE_0872600.1"/>
    </source>
</evidence>
<evidence type="ECO:0000313" key="1">
    <source>
        <dbReference type="Proteomes" id="UP000035680"/>
    </source>
</evidence>
<dbReference type="AlphaFoldDB" id="A0A0K0FIK6"/>